<organism evidence="3 4">
    <name type="scientific">Streptomyces cacaoi</name>
    <dbReference type="NCBI Taxonomy" id="1898"/>
    <lineage>
        <taxon>Bacteria</taxon>
        <taxon>Bacillati</taxon>
        <taxon>Actinomycetota</taxon>
        <taxon>Actinomycetes</taxon>
        <taxon>Kitasatosporales</taxon>
        <taxon>Streptomycetaceae</taxon>
        <taxon>Streptomyces</taxon>
    </lineage>
</organism>
<proteinExistence type="predicted"/>
<protein>
    <recommendedName>
        <fullName evidence="2">HTH arsR-type domain-containing protein</fullName>
    </recommendedName>
</protein>
<gene>
    <name evidence="3" type="ORF">SCA03_06530</name>
</gene>
<dbReference type="EMBL" id="BJMM01000002">
    <property type="protein sequence ID" value="GEB48102.1"/>
    <property type="molecule type" value="Genomic_DNA"/>
</dbReference>
<evidence type="ECO:0000313" key="4">
    <source>
        <dbReference type="Proteomes" id="UP000319210"/>
    </source>
</evidence>
<dbReference type="OrthoDB" id="7945987at2"/>
<dbReference type="Pfam" id="PF12840">
    <property type="entry name" value="HTH_20"/>
    <property type="match status" value="1"/>
</dbReference>
<feature type="domain" description="HTH arsR-type" evidence="2">
    <location>
        <begin position="28"/>
        <end position="108"/>
    </location>
</feature>
<feature type="compositionally biased region" description="Gly residues" evidence="1">
    <location>
        <begin position="187"/>
        <end position="201"/>
    </location>
</feature>
<evidence type="ECO:0000256" key="1">
    <source>
        <dbReference type="SAM" id="MobiDB-lite"/>
    </source>
</evidence>
<dbReference type="GO" id="GO:0003700">
    <property type="term" value="F:DNA-binding transcription factor activity"/>
    <property type="evidence" value="ECO:0007669"/>
    <property type="project" value="InterPro"/>
</dbReference>
<dbReference type="Gene3D" id="1.10.10.10">
    <property type="entry name" value="Winged helix-like DNA-binding domain superfamily/Winged helix DNA-binding domain"/>
    <property type="match status" value="1"/>
</dbReference>
<keyword evidence="4" id="KW-1185">Reference proteome</keyword>
<dbReference type="InterPro" id="IPR001845">
    <property type="entry name" value="HTH_ArsR_DNA-bd_dom"/>
</dbReference>
<dbReference type="CDD" id="cd00090">
    <property type="entry name" value="HTH_ARSR"/>
    <property type="match status" value="1"/>
</dbReference>
<evidence type="ECO:0000259" key="2">
    <source>
        <dbReference type="SMART" id="SM00418"/>
    </source>
</evidence>
<dbReference type="RefSeq" id="WP_086818471.1">
    <property type="nucleotide sequence ID" value="NZ_BJMM01000002.1"/>
</dbReference>
<reference evidence="3 4" key="1">
    <citation type="submission" date="2019-06" db="EMBL/GenBank/DDBJ databases">
        <title>Whole genome shotgun sequence of Streptomyces cacaoi subsp. cacaoi NBRC 12748.</title>
        <authorList>
            <person name="Hosoyama A."/>
            <person name="Uohara A."/>
            <person name="Ohji S."/>
            <person name="Ichikawa N."/>
        </authorList>
    </citation>
    <scope>NUCLEOTIDE SEQUENCE [LARGE SCALE GENOMIC DNA]</scope>
    <source>
        <strain evidence="3 4">NBRC 12748</strain>
    </source>
</reference>
<dbReference type="InterPro" id="IPR011991">
    <property type="entry name" value="ArsR-like_HTH"/>
</dbReference>
<dbReference type="InterPro" id="IPR036390">
    <property type="entry name" value="WH_DNA-bd_sf"/>
</dbReference>
<dbReference type="AlphaFoldDB" id="A0A4Y3QSD1"/>
<evidence type="ECO:0000313" key="3">
    <source>
        <dbReference type="EMBL" id="GEB48102.1"/>
    </source>
</evidence>
<feature type="region of interest" description="Disordered" evidence="1">
    <location>
        <begin position="1"/>
        <end position="23"/>
    </location>
</feature>
<accession>A0A4Y3QSD1</accession>
<name>A0A4Y3QSD1_STRCI</name>
<dbReference type="SUPFAM" id="SSF46785">
    <property type="entry name" value="Winged helix' DNA-binding domain"/>
    <property type="match status" value="1"/>
</dbReference>
<sequence length="225" mass="24615">MQRDDSAAAPAARQGPTPGEEIRTLDPRSLRALSHPLRIRLLNALREYGPATASQLGARLGESSGATSYHLRQLAAHGFVVDAPEYNSGRQRWWKAAHRGTVLNVGQLRTDRDPEVRGAMDLLLHEIATMHAQELGTWLGTMNEWPAAWHSSWEISDQLLRLTPERARALTRELNAVVERYRQGADSGAGCGTDAGTGDDSGTGEDVPASPFRVHIHGFPRAEES</sequence>
<dbReference type="Proteomes" id="UP000319210">
    <property type="component" value="Unassembled WGS sequence"/>
</dbReference>
<dbReference type="SMART" id="SM00418">
    <property type="entry name" value="HTH_ARSR"/>
    <property type="match status" value="1"/>
</dbReference>
<dbReference type="InterPro" id="IPR036388">
    <property type="entry name" value="WH-like_DNA-bd_sf"/>
</dbReference>
<feature type="region of interest" description="Disordered" evidence="1">
    <location>
        <begin position="185"/>
        <end position="211"/>
    </location>
</feature>
<comment type="caution">
    <text evidence="3">The sequence shown here is derived from an EMBL/GenBank/DDBJ whole genome shotgun (WGS) entry which is preliminary data.</text>
</comment>